<dbReference type="KEGG" id="slf:JEQ17_48070"/>
<organism evidence="1 2">
    <name type="scientific">Streptomyces liliifuscus</name>
    <dbReference type="NCBI Taxonomy" id="2797636"/>
    <lineage>
        <taxon>Bacteria</taxon>
        <taxon>Bacillati</taxon>
        <taxon>Actinomycetota</taxon>
        <taxon>Actinomycetes</taxon>
        <taxon>Kitasatosporales</taxon>
        <taxon>Streptomycetaceae</taxon>
        <taxon>Streptomyces</taxon>
    </lineage>
</organism>
<keyword evidence="1" id="KW-0614">Plasmid</keyword>
<sequence>MSTKLSPSDLAEVEELLARWNEAVDGDSNDAEHEIGVDMSEFLWRLHGGLPEREL</sequence>
<keyword evidence="2" id="KW-1185">Reference proteome</keyword>
<proteinExistence type="predicted"/>
<reference evidence="1 2" key="1">
    <citation type="submission" date="2020-12" db="EMBL/GenBank/DDBJ databases">
        <title>A novel species.</title>
        <authorList>
            <person name="Li K."/>
        </authorList>
    </citation>
    <scope>NUCLEOTIDE SEQUENCE [LARGE SCALE GENOMIC DNA]</scope>
    <source>
        <strain evidence="1 2">ZYC-3</strain>
        <plasmid evidence="1 2">unnamed1</plasmid>
    </source>
</reference>
<geneLocation type="plasmid" evidence="1 2">
    <name>unnamed1</name>
</geneLocation>
<evidence type="ECO:0000313" key="2">
    <source>
        <dbReference type="Proteomes" id="UP000595636"/>
    </source>
</evidence>
<dbReference type="RefSeq" id="WP_200402129.1">
    <property type="nucleotide sequence ID" value="NZ_CP066832.1"/>
</dbReference>
<name>A0A7T7L6L3_9ACTN</name>
<dbReference type="EMBL" id="CP066832">
    <property type="protein sequence ID" value="QQM47351.1"/>
    <property type="molecule type" value="Genomic_DNA"/>
</dbReference>
<gene>
    <name evidence="1" type="ORF">JEQ17_48070</name>
</gene>
<protein>
    <submittedName>
        <fullName evidence="1">Uncharacterized protein</fullName>
    </submittedName>
</protein>
<dbReference type="Proteomes" id="UP000595636">
    <property type="component" value="Plasmid unnamed1"/>
</dbReference>
<accession>A0A7T7L6L3</accession>
<dbReference type="AlphaFoldDB" id="A0A7T7L6L3"/>
<evidence type="ECO:0000313" key="1">
    <source>
        <dbReference type="EMBL" id="QQM47351.1"/>
    </source>
</evidence>